<comment type="subcellular location">
    <subcellularLocation>
        <location evidence="1">Cell membrane</location>
        <topology evidence="1">Single-pass type II membrane protein</topology>
    </subcellularLocation>
</comment>
<dbReference type="RefSeq" id="WP_175107089.1">
    <property type="nucleotide sequence ID" value="NZ_CADIKM010000030.1"/>
</dbReference>
<evidence type="ECO:0000256" key="9">
    <source>
        <dbReference type="SAM" id="Phobius"/>
    </source>
</evidence>
<dbReference type="InterPro" id="IPR018704">
    <property type="entry name" value="SecYEG/CpoB_TPR"/>
</dbReference>
<keyword evidence="3 9" id="KW-0812">Transmembrane</keyword>
<dbReference type="Pfam" id="PF09976">
    <property type="entry name" value="TPR_21"/>
    <property type="match status" value="1"/>
</dbReference>
<accession>A0A6S7CVE6</accession>
<dbReference type="InterPro" id="IPR026039">
    <property type="entry name" value="YfgM"/>
</dbReference>
<keyword evidence="12" id="KW-1185">Reference proteome</keyword>
<feature type="domain" description="Ancillary SecYEG translocon subunit/Cell division coordinator CpoB TPR" evidence="10">
    <location>
        <begin position="14"/>
        <end position="208"/>
    </location>
</feature>
<dbReference type="AlphaFoldDB" id="A0A6S7CVE6"/>
<dbReference type="GO" id="GO:0044877">
    <property type="term" value="F:protein-containing complex binding"/>
    <property type="evidence" value="ECO:0007669"/>
    <property type="project" value="InterPro"/>
</dbReference>
<organism evidence="11 12">
    <name type="scientific">Pararobbsia alpina</name>
    <dbReference type="NCBI Taxonomy" id="621374"/>
    <lineage>
        <taxon>Bacteria</taxon>
        <taxon>Pseudomonadati</taxon>
        <taxon>Pseudomonadota</taxon>
        <taxon>Betaproteobacteria</taxon>
        <taxon>Burkholderiales</taxon>
        <taxon>Burkholderiaceae</taxon>
        <taxon>Pararobbsia</taxon>
    </lineage>
</organism>
<keyword evidence="4 9" id="KW-1133">Transmembrane helix</keyword>
<evidence type="ECO:0000259" key="10">
    <source>
        <dbReference type="Pfam" id="PF09976"/>
    </source>
</evidence>
<sequence>MSYHEEQETLDELKAWWARWGNGITWVVLIVLVIAAGYNGWNFWQRKQTGKAAELYETVQQTLTGGDKDRIAQVAKRMEDDYGRSPYAQMTALQAAKVLYLASDTAAAKAQLQWTIDHAKDDEYRQIARLRLAGVLLDEKSYDAGLKLLADDPPAAFKGLFADRRGDLLAAQGKHDDARAAYKLALASAGDADSGQKQLIQFKLDALGG</sequence>
<dbReference type="PANTHER" id="PTHR38035:SF1">
    <property type="entry name" value="ANCILLARY SECYEG TRANSLOCON SUBUNIT"/>
    <property type="match status" value="1"/>
</dbReference>
<dbReference type="PANTHER" id="PTHR38035">
    <property type="entry name" value="UPF0070 PROTEIN YFGM"/>
    <property type="match status" value="1"/>
</dbReference>
<feature type="transmembrane region" description="Helical" evidence="9">
    <location>
        <begin position="20"/>
        <end position="41"/>
    </location>
</feature>
<comment type="similarity">
    <text evidence="7">Belongs to the YfgM family.</text>
</comment>
<evidence type="ECO:0000256" key="5">
    <source>
        <dbReference type="ARBA" id="ARBA00023136"/>
    </source>
</evidence>
<dbReference type="SUPFAM" id="SSF48452">
    <property type="entry name" value="TPR-like"/>
    <property type="match status" value="1"/>
</dbReference>
<reference evidence="11 12" key="1">
    <citation type="submission" date="2020-04" db="EMBL/GenBank/DDBJ databases">
        <authorList>
            <person name="De Canck E."/>
        </authorList>
    </citation>
    <scope>NUCLEOTIDE SEQUENCE [LARGE SCALE GENOMIC DNA]</scope>
    <source>
        <strain evidence="11 12">LMG 28138</strain>
    </source>
</reference>
<evidence type="ECO:0000256" key="6">
    <source>
        <dbReference type="ARBA" id="ARBA00023186"/>
    </source>
</evidence>
<evidence type="ECO:0000256" key="4">
    <source>
        <dbReference type="ARBA" id="ARBA00022989"/>
    </source>
</evidence>
<evidence type="ECO:0000313" key="11">
    <source>
        <dbReference type="EMBL" id="CAB3798696.1"/>
    </source>
</evidence>
<evidence type="ECO:0000256" key="8">
    <source>
        <dbReference type="ARBA" id="ARBA00024235"/>
    </source>
</evidence>
<dbReference type="GO" id="GO:0005886">
    <property type="term" value="C:plasma membrane"/>
    <property type="evidence" value="ECO:0007669"/>
    <property type="project" value="UniProtKB-SubCell"/>
</dbReference>
<evidence type="ECO:0000313" key="12">
    <source>
        <dbReference type="Proteomes" id="UP000494115"/>
    </source>
</evidence>
<name>A0A6S7CVE6_9BURK</name>
<keyword evidence="2" id="KW-1003">Cell membrane</keyword>
<gene>
    <name evidence="11" type="ORF">LMG28138_04503</name>
</gene>
<evidence type="ECO:0000256" key="3">
    <source>
        <dbReference type="ARBA" id="ARBA00022692"/>
    </source>
</evidence>
<evidence type="ECO:0000256" key="2">
    <source>
        <dbReference type="ARBA" id="ARBA00022475"/>
    </source>
</evidence>
<dbReference type="EMBL" id="CADIKM010000030">
    <property type="protein sequence ID" value="CAB3798696.1"/>
    <property type="molecule type" value="Genomic_DNA"/>
</dbReference>
<dbReference type="Proteomes" id="UP000494115">
    <property type="component" value="Unassembled WGS sequence"/>
</dbReference>
<proteinExistence type="inferred from homology"/>
<evidence type="ECO:0000256" key="7">
    <source>
        <dbReference type="ARBA" id="ARBA00024197"/>
    </source>
</evidence>
<protein>
    <recommendedName>
        <fullName evidence="8">Ancillary SecYEG translocon subunit</fullName>
    </recommendedName>
</protein>
<dbReference type="InterPro" id="IPR011990">
    <property type="entry name" value="TPR-like_helical_dom_sf"/>
</dbReference>
<keyword evidence="6" id="KW-0143">Chaperone</keyword>
<dbReference type="PIRSF" id="PIRSF006170">
    <property type="entry name" value="YfgM"/>
    <property type="match status" value="1"/>
</dbReference>
<evidence type="ECO:0000256" key="1">
    <source>
        <dbReference type="ARBA" id="ARBA00004401"/>
    </source>
</evidence>
<keyword evidence="5 9" id="KW-0472">Membrane</keyword>